<proteinExistence type="predicted"/>
<feature type="compositionally biased region" description="Polar residues" evidence="1">
    <location>
        <begin position="1"/>
        <end position="11"/>
    </location>
</feature>
<dbReference type="InterPro" id="IPR001715">
    <property type="entry name" value="CH_dom"/>
</dbReference>
<feature type="compositionally biased region" description="Basic and acidic residues" evidence="1">
    <location>
        <begin position="31"/>
        <end position="48"/>
    </location>
</feature>
<evidence type="ECO:0000256" key="1">
    <source>
        <dbReference type="SAM" id="MobiDB-lite"/>
    </source>
</evidence>
<keyword evidence="4" id="KW-1185">Reference proteome</keyword>
<evidence type="ECO:0000259" key="2">
    <source>
        <dbReference type="PROSITE" id="PS50021"/>
    </source>
</evidence>
<organism evidence="3 4">
    <name type="scientific">Diploscapter pachys</name>
    <dbReference type="NCBI Taxonomy" id="2018661"/>
    <lineage>
        <taxon>Eukaryota</taxon>
        <taxon>Metazoa</taxon>
        <taxon>Ecdysozoa</taxon>
        <taxon>Nematoda</taxon>
        <taxon>Chromadorea</taxon>
        <taxon>Rhabditida</taxon>
        <taxon>Rhabditina</taxon>
        <taxon>Rhabditomorpha</taxon>
        <taxon>Rhabditoidea</taxon>
        <taxon>Rhabditidae</taxon>
        <taxon>Diploscapter</taxon>
    </lineage>
</organism>
<dbReference type="Gene3D" id="1.10.418.10">
    <property type="entry name" value="Calponin-like domain"/>
    <property type="match status" value="1"/>
</dbReference>
<comment type="caution">
    <text evidence="3">The sequence shown here is derived from an EMBL/GenBank/DDBJ whole genome shotgun (WGS) entry which is preliminary data.</text>
</comment>
<feature type="domain" description="Calponin-homology (CH)" evidence="2">
    <location>
        <begin position="96"/>
        <end position="223"/>
    </location>
</feature>
<dbReference type="AlphaFoldDB" id="A0A2A2M0Z2"/>
<dbReference type="EMBL" id="LIAE01006285">
    <property type="protein sequence ID" value="PAV91897.1"/>
    <property type="molecule type" value="Genomic_DNA"/>
</dbReference>
<dbReference type="CDD" id="cd00014">
    <property type="entry name" value="CH_SF"/>
    <property type="match status" value="1"/>
</dbReference>
<dbReference type="OrthoDB" id="21595at2759"/>
<feature type="region of interest" description="Disordered" evidence="1">
    <location>
        <begin position="1"/>
        <end position="82"/>
    </location>
</feature>
<dbReference type="Pfam" id="PF00307">
    <property type="entry name" value="CH"/>
    <property type="match status" value="1"/>
</dbReference>
<dbReference type="PROSITE" id="PS50021">
    <property type="entry name" value="CH"/>
    <property type="match status" value="1"/>
</dbReference>
<feature type="compositionally biased region" description="Basic and acidic residues" evidence="1">
    <location>
        <begin position="13"/>
        <end position="22"/>
    </location>
</feature>
<evidence type="ECO:0000313" key="3">
    <source>
        <dbReference type="EMBL" id="PAV91897.1"/>
    </source>
</evidence>
<dbReference type="InterPro" id="IPR036872">
    <property type="entry name" value="CH_dom_sf"/>
</dbReference>
<dbReference type="SMART" id="SM00033">
    <property type="entry name" value="CH"/>
    <property type="match status" value="1"/>
</dbReference>
<dbReference type="Proteomes" id="UP000218231">
    <property type="component" value="Unassembled WGS sequence"/>
</dbReference>
<sequence length="302" mass="32908">MTEQQNETAPATTEEKAPELPKTEPPTDDAPQDKPAETEEAKAEEPKKSGGVARRFTFNRKWGKARDEQPKEPEPAKDPKEDIIGWIGQQIPGAVHKASHMLLEWVAKIVDEGEETKTTLPGRDGMVTRNQFVNFLKDGQFLTKLANKLQSGAVDPATAEEGADAAKQKETQKQNIEKFVAWANTQLGKEGDNALTLADITEKGKAGFSSLFDTLWQLATRASEKFGKEGLDVDAVVQAANQIVGRNIIQSILNFFRRARPVTATQTTEVKTNGDAQAEEKPATEEVCVKVETSAPAAVAAN</sequence>
<name>A0A2A2M0Z2_9BILA</name>
<gene>
    <name evidence="3" type="ORF">WR25_21870</name>
</gene>
<accession>A0A2A2M0Z2</accession>
<protein>
    <recommendedName>
        <fullName evidence="2">Calponin-homology (CH) domain-containing protein</fullName>
    </recommendedName>
</protein>
<evidence type="ECO:0000313" key="4">
    <source>
        <dbReference type="Proteomes" id="UP000218231"/>
    </source>
</evidence>
<reference evidence="3 4" key="1">
    <citation type="journal article" date="2017" name="Curr. Biol.">
        <title>Genome architecture and evolution of a unichromosomal asexual nematode.</title>
        <authorList>
            <person name="Fradin H."/>
            <person name="Zegar C."/>
            <person name="Gutwein M."/>
            <person name="Lucas J."/>
            <person name="Kovtun M."/>
            <person name="Corcoran D."/>
            <person name="Baugh L.R."/>
            <person name="Kiontke K."/>
            <person name="Gunsalus K."/>
            <person name="Fitch D.H."/>
            <person name="Piano F."/>
        </authorList>
    </citation>
    <scope>NUCLEOTIDE SEQUENCE [LARGE SCALE GENOMIC DNA]</scope>
    <source>
        <strain evidence="3">PF1309</strain>
    </source>
</reference>
<feature type="compositionally biased region" description="Basic and acidic residues" evidence="1">
    <location>
        <begin position="64"/>
        <end position="82"/>
    </location>
</feature>
<dbReference type="SUPFAM" id="SSF47576">
    <property type="entry name" value="Calponin-homology domain, CH-domain"/>
    <property type="match status" value="1"/>
</dbReference>
<dbReference type="STRING" id="2018661.A0A2A2M0Z2"/>